<dbReference type="PANTHER" id="PTHR30572:SF4">
    <property type="entry name" value="ABC TRANSPORTER PERMEASE YTRF"/>
    <property type="match status" value="1"/>
</dbReference>
<dbReference type="InterPro" id="IPR025857">
    <property type="entry name" value="MacB_PCD"/>
</dbReference>
<evidence type="ECO:0008006" key="12">
    <source>
        <dbReference type="Google" id="ProtNLM"/>
    </source>
</evidence>
<protein>
    <recommendedName>
        <fullName evidence="12">FtsX-like permease family protein</fullName>
    </recommendedName>
</protein>
<reference evidence="10 11" key="1">
    <citation type="submission" date="2014-04" db="EMBL/GenBank/DDBJ databases">
        <title>The Genome Sequence of Thermoanaerobaculum aquaticum MP-01, The First Cultivated Group 23 Acidobacterium.</title>
        <authorList>
            <person name="Stamps B.W."/>
            <person name="Losey N.A."/>
            <person name="Lawson P.A."/>
            <person name="Stevenson B.S."/>
        </authorList>
    </citation>
    <scope>NUCLEOTIDE SEQUENCE [LARGE SCALE GENOMIC DNA]</scope>
    <source>
        <strain evidence="10 11">MP-01</strain>
    </source>
</reference>
<evidence type="ECO:0000256" key="1">
    <source>
        <dbReference type="ARBA" id="ARBA00004651"/>
    </source>
</evidence>
<dbReference type="InterPro" id="IPR003838">
    <property type="entry name" value="ABC3_permease_C"/>
</dbReference>
<organism evidence="10 11">
    <name type="scientific">Thermoanaerobaculum aquaticum</name>
    <dbReference type="NCBI Taxonomy" id="1312852"/>
    <lineage>
        <taxon>Bacteria</taxon>
        <taxon>Pseudomonadati</taxon>
        <taxon>Acidobacteriota</taxon>
        <taxon>Thermoanaerobaculia</taxon>
        <taxon>Thermoanaerobaculales</taxon>
        <taxon>Thermoanaerobaculaceae</taxon>
        <taxon>Thermoanaerobaculum</taxon>
    </lineage>
</organism>
<evidence type="ECO:0000256" key="3">
    <source>
        <dbReference type="ARBA" id="ARBA00022692"/>
    </source>
</evidence>
<feature type="transmembrane region" description="Helical" evidence="7">
    <location>
        <begin position="21"/>
        <end position="41"/>
    </location>
</feature>
<keyword evidence="5 7" id="KW-0472">Membrane</keyword>
<dbReference type="Proteomes" id="UP000027284">
    <property type="component" value="Unassembled WGS sequence"/>
</dbReference>
<dbReference type="AlphaFoldDB" id="A0A062XX10"/>
<dbReference type="Pfam" id="PF02687">
    <property type="entry name" value="FtsX"/>
    <property type="match status" value="1"/>
</dbReference>
<evidence type="ECO:0000256" key="2">
    <source>
        <dbReference type="ARBA" id="ARBA00022475"/>
    </source>
</evidence>
<dbReference type="PANTHER" id="PTHR30572">
    <property type="entry name" value="MEMBRANE COMPONENT OF TRANSPORTER-RELATED"/>
    <property type="match status" value="1"/>
</dbReference>
<dbReference type="OrthoDB" id="9770099at2"/>
<evidence type="ECO:0000259" key="8">
    <source>
        <dbReference type="Pfam" id="PF02687"/>
    </source>
</evidence>
<dbReference type="GO" id="GO:0022857">
    <property type="term" value="F:transmembrane transporter activity"/>
    <property type="evidence" value="ECO:0007669"/>
    <property type="project" value="TreeGrafter"/>
</dbReference>
<evidence type="ECO:0000313" key="10">
    <source>
        <dbReference type="EMBL" id="KDA53929.1"/>
    </source>
</evidence>
<proteinExistence type="inferred from homology"/>
<keyword evidence="11" id="KW-1185">Reference proteome</keyword>
<comment type="similarity">
    <text evidence="6">Belongs to the ABC-4 integral membrane protein family.</text>
</comment>
<keyword evidence="4 7" id="KW-1133">Transmembrane helix</keyword>
<evidence type="ECO:0000256" key="5">
    <source>
        <dbReference type="ARBA" id="ARBA00023136"/>
    </source>
</evidence>
<sequence length="404" mass="44175">MFFENLRMALRSIAAHKLRSVLTTLGIIIGVAAVIGVVSIVQGLNFWIAGQLEGVGATYIMVFPERDPNNPDIAGREVQLTYEDGQAILERVPEIVAFTPIYFQGERVRYGKRTSTPFLLGVGASYQEVVNHWVARGRFFSDLDLANHARVCLVGEKLIEDLGLGAEPLGKDIQIGRVVFTVIGVMEQKGQFLGQDRDRVVIIPFSTAREIYGENAAKQIRLDFKARSPEDVDRAKDLMTDILRRRHGLRADQGNDFRIMLQEELRKTTSTILGGITQVVGAVVGIALLVGGIGIMNIMLVSVTERTREIGVRKAVGARRRDILMQFLIEAVLLSAIGGAIGILFGWFLGFLGAKAIPGFPAAHVPLWAVLLGFGFASAVGIFFGIYPAAKAASLNPIEALRYE</sequence>
<keyword evidence="2" id="KW-1003">Cell membrane</keyword>
<evidence type="ECO:0000256" key="6">
    <source>
        <dbReference type="ARBA" id="ARBA00038076"/>
    </source>
</evidence>
<feature type="domain" description="ABC3 transporter permease C-terminal" evidence="8">
    <location>
        <begin position="283"/>
        <end position="397"/>
    </location>
</feature>
<dbReference type="InterPro" id="IPR050250">
    <property type="entry name" value="Macrolide_Exporter_MacB"/>
</dbReference>
<keyword evidence="3 7" id="KW-0812">Transmembrane</keyword>
<feature type="domain" description="MacB-like periplasmic core" evidence="9">
    <location>
        <begin position="20"/>
        <end position="241"/>
    </location>
</feature>
<dbReference type="RefSeq" id="WP_038048556.1">
    <property type="nucleotide sequence ID" value="NZ_JMFG01000015.1"/>
</dbReference>
<evidence type="ECO:0000313" key="11">
    <source>
        <dbReference type="Proteomes" id="UP000027284"/>
    </source>
</evidence>
<gene>
    <name evidence="10" type="ORF">EG19_01665</name>
</gene>
<dbReference type="STRING" id="1312852.EG19_01665"/>
<feature type="transmembrane region" description="Helical" evidence="7">
    <location>
        <begin position="367"/>
        <end position="387"/>
    </location>
</feature>
<comment type="subcellular location">
    <subcellularLocation>
        <location evidence="1">Cell membrane</location>
        <topology evidence="1">Multi-pass membrane protein</topology>
    </subcellularLocation>
</comment>
<name>A0A062XX10_9BACT</name>
<evidence type="ECO:0000256" key="4">
    <source>
        <dbReference type="ARBA" id="ARBA00022989"/>
    </source>
</evidence>
<accession>A0A062XX10</accession>
<evidence type="ECO:0000259" key="9">
    <source>
        <dbReference type="Pfam" id="PF12704"/>
    </source>
</evidence>
<dbReference type="GO" id="GO:0005886">
    <property type="term" value="C:plasma membrane"/>
    <property type="evidence" value="ECO:0007669"/>
    <property type="project" value="UniProtKB-SubCell"/>
</dbReference>
<dbReference type="EMBL" id="JMFG01000015">
    <property type="protein sequence ID" value="KDA53929.1"/>
    <property type="molecule type" value="Genomic_DNA"/>
</dbReference>
<feature type="transmembrane region" description="Helical" evidence="7">
    <location>
        <begin position="279"/>
        <end position="303"/>
    </location>
</feature>
<evidence type="ECO:0000256" key="7">
    <source>
        <dbReference type="SAM" id="Phobius"/>
    </source>
</evidence>
<dbReference type="Pfam" id="PF12704">
    <property type="entry name" value="MacB_PCD"/>
    <property type="match status" value="1"/>
</dbReference>
<feature type="transmembrane region" description="Helical" evidence="7">
    <location>
        <begin position="323"/>
        <end position="347"/>
    </location>
</feature>
<comment type="caution">
    <text evidence="10">The sequence shown here is derived from an EMBL/GenBank/DDBJ whole genome shotgun (WGS) entry which is preliminary data.</text>
</comment>